<dbReference type="InterPro" id="IPR002035">
    <property type="entry name" value="VWF_A"/>
</dbReference>
<dbReference type="Gene3D" id="3.40.50.410">
    <property type="entry name" value="von Willebrand factor, type A domain"/>
    <property type="match status" value="1"/>
</dbReference>
<dbReference type="OrthoDB" id="9792179at2"/>
<organism evidence="1 2">
    <name type="scientific">Niveispirillum cyanobacteriorum</name>
    <dbReference type="NCBI Taxonomy" id="1612173"/>
    <lineage>
        <taxon>Bacteria</taxon>
        <taxon>Pseudomonadati</taxon>
        <taxon>Pseudomonadota</taxon>
        <taxon>Alphaproteobacteria</taxon>
        <taxon>Rhodospirillales</taxon>
        <taxon>Azospirillaceae</taxon>
        <taxon>Niveispirillum</taxon>
    </lineage>
</organism>
<dbReference type="CDD" id="cd00198">
    <property type="entry name" value="vWFA"/>
    <property type="match status" value="1"/>
</dbReference>
<protein>
    <submittedName>
        <fullName evidence="1">Uncharacterized protein</fullName>
    </submittedName>
</protein>
<dbReference type="InterPro" id="IPR006311">
    <property type="entry name" value="TAT_signal"/>
</dbReference>
<sequence length="227" mass="23506">MKPVSRRSVLAGLAAVPAVPTLATTTQPAVDAALVLAVDASASIDQGLLDFQLRGHAAAFRHKAVEEAISRSGGNGIAVMLAQFAGPETLTTLVPWRVLKSGRDCEEFATTIDAAPGVFMGGSTALGSAVVQAVALLDAAPYRTEKRTLDIVSNGFSNAGVDPRSARGYAAGANVTVNGLAILNEYDWLEGYFAENVIAGRGSFVRTANDLNSFAGVLLGKLVTEMV</sequence>
<dbReference type="PROSITE" id="PS51318">
    <property type="entry name" value="TAT"/>
    <property type="match status" value="1"/>
</dbReference>
<evidence type="ECO:0000313" key="1">
    <source>
        <dbReference type="EMBL" id="AUN30425.1"/>
    </source>
</evidence>
<dbReference type="InterPro" id="IPR036465">
    <property type="entry name" value="vWFA_dom_sf"/>
</dbReference>
<keyword evidence="2" id="KW-1185">Reference proteome</keyword>
<gene>
    <name evidence="1" type="ORF">C0V82_09390</name>
</gene>
<name>A0A2K9NE20_9PROT</name>
<dbReference type="SUPFAM" id="SSF53300">
    <property type="entry name" value="vWA-like"/>
    <property type="match status" value="1"/>
</dbReference>
<proteinExistence type="predicted"/>
<dbReference type="AlphaFoldDB" id="A0A2K9NE20"/>
<dbReference type="InterPro" id="IPR010607">
    <property type="entry name" value="DUF1194"/>
</dbReference>
<dbReference type="PROSITE" id="PS50234">
    <property type="entry name" value="VWFA"/>
    <property type="match status" value="1"/>
</dbReference>
<dbReference type="KEGG" id="ncb:C0V82_09390"/>
<accession>A0A2K9NE20</accession>
<reference evidence="1 2" key="1">
    <citation type="submission" date="2017-12" db="EMBL/GenBank/DDBJ databases">
        <title>Genomes of bacteria within cyanobacterial aggregates.</title>
        <authorList>
            <person name="Cai H."/>
        </authorList>
    </citation>
    <scope>NUCLEOTIDE SEQUENCE [LARGE SCALE GENOMIC DNA]</scope>
    <source>
        <strain evidence="1 2">TH16</strain>
    </source>
</reference>
<dbReference type="Pfam" id="PF06707">
    <property type="entry name" value="DUF1194"/>
    <property type="match status" value="1"/>
</dbReference>
<evidence type="ECO:0000313" key="2">
    <source>
        <dbReference type="Proteomes" id="UP000234752"/>
    </source>
</evidence>
<dbReference type="Proteomes" id="UP000234752">
    <property type="component" value="Chromosome eg_1"/>
</dbReference>
<dbReference type="EMBL" id="CP025611">
    <property type="protein sequence ID" value="AUN30425.1"/>
    <property type="molecule type" value="Genomic_DNA"/>
</dbReference>
<dbReference type="RefSeq" id="WP_102112113.1">
    <property type="nucleotide sequence ID" value="NZ_BMGN01000002.1"/>
</dbReference>